<evidence type="ECO:0008006" key="11">
    <source>
        <dbReference type="Google" id="ProtNLM"/>
    </source>
</evidence>
<dbReference type="InterPro" id="IPR001496">
    <property type="entry name" value="SOCS_box"/>
</dbReference>
<dbReference type="InterPro" id="IPR036036">
    <property type="entry name" value="SOCS_box-like_dom_sf"/>
</dbReference>
<evidence type="ECO:0000256" key="6">
    <source>
        <dbReference type="SAM" id="MobiDB-lite"/>
    </source>
</evidence>
<dbReference type="PANTHER" id="PTHR10155">
    <property type="entry name" value="PHOSPHATIDYLINOSITOL 3-KINASE REGULATORY SUBUNIT"/>
    <property type="match status" value="1"/>
</dbReference>
<organism evidence="9 10">
    <name type="scientific">Cylicocyclus nassatus</name>
    <name type="common">Nematode worm</name>
    <dbReference type="NCBI Taxonomy" id="53992"/>
    <lineage>
        <taxon>Eukaryota</taxon>
        <taxon>Metazoa</taxon>
        <taxon>Ecdysozoa</taxon>
        <taxon>Nematoda</taxon>
        <taxon>Chromadorea</taxon>
        <taxon>Rhabditida</taxon>
        <taxon>Rhabditina</taxon>
        <taxon>Rhabditomorpha</taxon>
        <taxon>Strongyloidea</taxon>
        <taxon>Strongylidae</taxon>
        <taxon>Cylicocyclus</taxon>
    </lineage>
</organism>
<evidence type="ECO:0000256" key="2">
    <source>
        <dbReference type="ARBA" id="ARBA00022700"/>
    </source>
</evidence>
<evidence type="ECO:0000256" key="4">
    <source>
        <dbReference type="ARBA" id="ARBA00022999"/>
    </source>
</evidence>
<sequence length="418" mass="46992">MLEETGCCSSSSGRVEGSEPFSSVAGSSGESEVANHARERSRLWSNRDQNCSGNSNLHIALADPSHSGQHDLHYPNGSSPAPREKATLSSFLSSLQQRLPVLVMYPYTSGAEQADHQQQRLRREDDSLALNHPAGDPSAIFEAASNPETLMGEHSHSAQNGSARTPSTSALRRNRSRASPFCPCFSPTMSNSDTDDEDVPEHVGRHWSSSVAEVLRQRLAIVGEAANQLAGPTVSRRMLLNDEAPAVHRIVEYSHHLVPDIDRILNSSYYWGVMDRFKAEELLDGKPEGTFLLRDSAQTEYLFSVSFRRYQRTLHARIEQGNHRFSFDIHDESVYSAPTITELIEKYKDPARCLFFEPQLTYPLSRRHVFTLQELCRGVIVSRTTYNGVSSLRLPPKLKHYLRQYHYTIPVRTLNLQE</sequence>
<dbReference type="PROSITE" id="PS50001">
    <property type="entry name" value="SH2"/>
    <property type="match status" value="1"/>
</dbReference>
<feature type="compositionally biased region" description="Low complexity" evidence="6">
    <location>
        <begin position="22"/>
        <end position="32"/>
    </location>
</feature>
<comment type="caution">
    <text evidence="9">The sequence shown here is derived from an EMBL/GenBank/DDBJ whole genome shotgun (WGS) entry which is preliminary data.</text>
</comment>
<dbReference type="EMBL" id="CATQJL010000001">
    <property type="protein sequence ID" value="CAJ0589859.1"/>
    <property type="molecule type" value="Genomic_DNA"/>
</dbReference>
<dbReference type="InterPro" id="IPR036860">
    <property type="entry name" value="SH2_dom_sf"/>
</dbReference>
<feature type="compositionally biased region" description="Polar residues" evidence="6">
    <location>
        <begin position="43"/>
        <end position="57"/>
    </location>
</feature>
<dbReference type="GO" id="GO:0046935">
    <property type="term" value="F:1-phosphatidylinositol-3-kinase regulator activity"/>
    <property type="evidence" value="ECO:0007669"/>
    <property type="project" value="TreeGrafter"/>
</dbReference>
<gene>
    <name evidence="9" type="ORF">CYNAS_LOCUS1842</name>
</gene>
<dbReference type="Pfam" id="PF00017">
    <property type="entry name" value="SH2"/>
    <property type="match status" value="1"/>
</dbReference>
<dbReference type="GO" id="GO:0005942">
    <property type="term" value="C:phosphatidylinositol 3-kinase complex"/>
    <property type="evidence" value="ECO:0007669"/>
    <property type="project" value="TreeGrafter"/>
</dbReference>
<accession>A0AA36DNL8</accession>
<name>A0AA36DNL8_CYLNA</name>
<evidence type="ECO:0000259" key="7">
    <source>
        <dbReference type="PROSITE" id="PS50001"/>
    </source>
</evidence>
<dbReference type="GO" id="GO:0009968">
    <property type="term" value="P:negative regulation of signal transduction"/>
    <property type="evidence" value="ECO:0007669"/>
    <property type="project" value="UniProtKB-KW"/>
</dbReference>
<dbReference type="GO" id="GO:0046854">
    <property type="term" value="P:phosphatidylinositol phosphate biosynthetic process"/>
    <property type="evidence" value="ECO:0007669"/>
    <property type="project" value="TreeGrafter"/>
</dbReference>
<feature type="compositionally biased region" description="Basic and acidic residues" evidence="6">
    <location>
        <begin position="33"/>
        <end position="42"/>
    </location>
</feature>
<feature type="region of interest" description="Disordered" evidence="6">
    <location>
        <begin position="151"/>
        <end position="173"/>
    </location>
</feature>
<evidence type="ECO:0000256" key="1">
    <source>
        <dbReference type="ARBA" id="ARBA00022604"/>
    </source>
</evidence>
<keyword evidence="4 5" id="KW-0727">SH2 domain</keyword>
<evidence type="ECO:0000259" key="8">
    <source>
        <dbReference type="PROSITE" id="PS50225"/>
    </source>
</evidence>
<dbReference type="SUPFAM" id="SSF158235">
    <property type="entry name" value="SOCS box-like"/>
    <property type="match status" value="1"/>
</dbReference>
<dbReference type="SMART" id="SM00969">
    <property type="entry name" value="SOCS_box"/>
    <property type="match status" value="1"/>
</dbReference>
<evidence type="ECO:0000256" key="3">
    <source>
        <dbReference type="ARBA" id="ARBA00022786"/>
    </source>
</evidence>
<dbReference type="PROSITE" id="PS50225">
    <property type="entry name" value="SOCS"/>
    <property type="match status" value="1"/>
</dbReference>
<dbReference type="SMART" id="SM00252">
    <property type="entry name" value="SH2"/>
    <property type="match status" value="1"/>
</dbReference>
<dbReference type="Proteomes" id="UP001176961">
    <property type="component" value="Unassembled WGS sequence"/>
</dbReference>
<dbReference type="AlphaFoldDB" id="A0AA36DNL8"/>
<keyword evidence="3" id="KW-0833">Ubl conjugation pathway</keyword>
<feature type="compositionally biased region" description="Polar residues" evidence="6">
    <location>
        <begin position="157"/>
        <end position="171"/>
    </location>
</feature>
<reference evidence="9" key="1">
    <citation type="submission" date="2023-07" db="EMBL/GenBank/DDBJ databases">
        <authorList>
            <consortium name="CYATHOMIX"/>
        </authorList>
    </citation>
    <scope>NUCLEOTIDE SEQUENCE</scope>
    <source>
        <strain evidence="9">N/A</strain>
    </source>
</reference>
<keyword evidence="10" id="KW-1185">Reference proteome</keyword>
<dbReference type="SUPFAM" id="SSF55550">
    <property type="entry name" value="SH2 domain"/>
    <property type="match status" value="1"/>
</dbReference>
<dbReference type="PANTHER" id="PTHR10155:SF0">
    <property type="entry name" value="SUPPRESSOR OF CYTOKINE SIGNALING AT 36E, ISOFORM D"/>
    <property type="match status" value="1"/>
</dbReference>
<dbReference type="SMART" id="SM00253">
    <property type="entry name" value="SOCS"/>
    <property type="match status" value="1"/>
</dbReference>
<proteinExistence type="predicted"/>
<dbReference type="Pfam" id="PF07525">
    <property type="entry name" value="SOCS_box"/>
    <property type="match status" value="1"/>
</dbReference>
<protein>
    <recommendedName>
        <fullName evidence="11">Suppressor of cytokine signaling 5</fullName>
    </recommendedName>
</protein>
<dbReference type="Gene3D" id="3.30.505.10">
    <property type="entry name" value="SH2 domain"/>
    <property type="match status" value="1"/>
</dbReference>
<evidence type="ECO:0000313" key="9">
    <source>
        <dbReference type="EMBL" id="CAJ0589859.1"/>
    </source>
</evidence>
<dbReference type="InterPro" id="IPR000980">
    <property type="entry name" value="SH2"/>
</dbReference>
<keyword evidence="1" id="KW-0341">Growth regulation</keyword>
<feature type="domain" description="SOCS box" evidence="8">
    <location>
        <begin position="359"/>
        <end position="408"/>
    </location>
</feature>
<keyword evidence="2" id="KW-0734">Signal transduction inhibitor</keyword>
<feature type="domain" description="SH2" evidence="7">
    <location>
        <begin position="269"/>
        <end position="364"/>
    </location>
</feature>
<evidence type="ECO:0000313" key="10">
    <source>
        <dbReference type="Proteomes" id="UP001176961"/>
    </source>
</evidence>
<evidence type="ECO:0000256" key="5">
    <source>
        <dbReference type="PROSITE-ProRule" id="PRU00191"/>
    </source>
</evidence>
<dbReference type="GO" id="GO:0035556">
    <property type="term" value="P:intracellular signal transduction"/>
    <property type="evidence" value="ECO:0007669"/>
    <property type="project" value="InterPro"/>
</dbReference>
<feature type="region of interest" description="Disordered" evidence="6">
    <location>
        <begin position="1"/>
        <end position="86"/>
    </location>
</feature>